<gene>
    <name evidence="1" type="ORF">METZ01_LOCUS55971</name>
</gene>
<proteinExistence type="predicted"/>
<dbReference type="AlphaFoldDB" id="A0A381SLA6"/>
<reference evidence="1" key="1">
    <citation type="submission" date="2018-05" db="EMBL/GenBank/DDBJ databases">
        <authorList>
            <person name="Lanie J.A."/>
            <person name="Ng W.-L."/>
            <person name="Kazmierczak K.M."/>
            <person name="Andrzejewski T.M."/>
            <person name="Davidsen T.M."/>
            <person name="Wayne K.J."/>
            <person name="Tettelin H."/>
            <person name="Glass J.I."/>
            <person name="Rusch D."/>
            <person name="Podicherti R."/>
            <person name="Tsui H.-C.T."/>
            <person name="Winkler M.E."/>
        </authorList>
    </citation>
    <scope>NUCLEOTIDE SEQUENCE</scope>
</reference>
<name>A0A381SLA6_9ZZZZ</name>
<accession>A0A381SLA6</accession>
<organism evidence="1">
    <name type="scientific">marine metagenome</name>
    <dbReference type="NCBI Taxonomy" id="408172"/>
    <lineage>
        <taxon>unclassified sequences</taxon>
        <taxon>metagenomes</taxon>
        <taxon>ecological metagenomes</taxon>
    </lineage>
</organism>
<sequence length="32" mass="3616">MYIKQLLSNEVLFLSIKKGTEHSPFGSQGESF</sequence>
<evidence type="ECO:0000313" key="1">
    <source>
        <dbReference type="EMBL" id="SVA03117.1"/>
    </source>
</evidence>
<dbReference type="EMBL" id="UINC01003074">
    <property type="protein sequence ID" value="SVA03117.1"/>
    <property type="molecule type" value="Genomic_DNA"/>
</dbReference>
<feature type="non-terminal residue" evidence="1">
    <location>
        <position position="32"/>
    </location>
</feature>
<protein>
    <submittedName>
        <fullName evidence="1">Uncharacterized protein</fullName>
    </submittedName>
</protein>